<dbReference type="EMBL" id="NDYC01000007">
    <property type="protein sequence ID" value="OXZ28914.1"/>
    <property type="molecule type" value="Genomic_DNA"/>
</dbReference>
<dbReference type="RefSeq" id="WP_094205192.1">
    <property type="nucleotide sequence ID" value="NZ_NDYC01000007.1"/>
</dbReference>
<evidence type="ECO:0000313" key="2">
    <source>
        <dbReference type="EMBL" id="OXZ28914.1"/>
    </source>
</evidence>
<dbReference type="SMART" id="SM00987">
    <property type="entry name" value="UreE_C"/>
    <property type="match status" value="1"/>
</dbReference>
<reference evidence="4" key="2">
    <citation type="submission" date="2017-04" db="EMBL/GenBank/DDBJ databases">
        <title>Finegoldia magna isolated from orthopedic joint implant-associated infections.</title>
        <authorList>
            <person name="Bjorklund S."/>
            <person name="Bruggemann H."/>
            <person name="Jensen A."/>
            <person name="Hellmark B."/>
            <person name="Soderquist B."/>
        </authorList>
    </citation>
    <scope>NUCLEOTIDE SEQUENCE [LARGE SCALE GENOMIC DNA]</scope>
    <source>
        <strain evidence="4">CCUG 54800</strain>
    </source>
</reference>
<dbReference type="InterPro" id="IPR005122">
    <property type="entry name" value="Uracil-DNA_glycosylase-like"/>
</dbReference>
<comment type="caution">
    <text evidence="2">The sequence shown here is derived from an EMBL/GenBank/DDBJ whole genome shotgun (WGS) entry which is preliminary data.</text>
</comment>
<evidence type="ECO:0000313" key="5">
    <source>
        <dbReference type="Proteomes" id="UP000235723"/>
    </source>
</evidence>
<dbReference type="Pfam" id="PF03167">
    <property type="entry name" value="UDG"/>
    <property type="match status" value="1"/>
</dbReference>
<dbReference type="Gene3D" id="3.40.470.10">
    <property type="entry name" value="Uracil-DNA glycosylase-like domain"/>
    <property type="match status" value="1"/>
</dbReference>
<organism evidence="2 4">
    <name type="scientific">Finegoldia magna</name>
    <name type="common">Peptostreptococcus magnus</name>
    <dbReference type="NCBI Taxonomy" id="1260"/>
    <lineage>
        <taxon>Bacteria</taxon>
        <taxon>Bacillati</taxon>
        <taxon>Bacillota</taxon>
        <taxon>Tissierellia</taxon>
        <taxon>Tissierellales</taxon>
        <taxon>Peptoniphilaceae</taxon>
        <taxon>Finegoldia</taxon>
    </lineage>
</organism>
<name>A0A233V957_FINMA</name>
<dbReference type="Proteomes" id="UP000235723">
    <property type="component" value="Unassembled WGS sequence"/>
</dbReference>
<sequence>MKGNYETIVHPLKPLYDEDSKILILGSFPSVKTREYGFFYGHPQNRFWKLMERLFDVDLDVSIEERKRFLLEHNIAVYDSIYQCDIIGSSDSSIKNVVPSNLKEIVDSANINRVFCNGTASFKCFEKYHKKNLGVKATKLPSTSPANARYRLDDLLNEWKVILEYL</sequence>
<dbReference type="SMART" id="SM00986">
    <property type="entry name" value="UDG"/>
    <property type="match status" value="1"/>
</dbReference>
<dbReference type="SUPFAM" id="SSF52141">
    <property type="entry name" value="Uracil-DNA glycosylase-like"/>
    <property type="match status" value="1"/>
</dbReference>
<reference evidence="3 5" key="3">
    <citation type="submission" date="2017-09" db="EMBL/GenBank/DDBJ databases">
        <title>Bacterial strain isolated from the female urinary microbiota.</title>
        <authorList>
            <person name="Thomas-White K."/>
            <person name="Kumar N."/>
            <person name="Forster S."/>
            <person name="Putonti C."/>
            <person name="Lawley T."/>
            <person name="Wolfe A.J."/>
        </authorList>
    </citation>
    <scope>NUCLEOTIDE SEQUENCE [LARGE SCALE GENOMIC DNA]</scope>
    <source>
        <strain evidence="3 5">UMB0115</strain>
    </source>
</reference>
<accession>A0A233V957</accession>
<feature type="domain" description="Uracil-DNA glycosylase-like" evidence="1">
    <location>
        <begin position="14"/>
        <end position="160"/>
    </location>
</feature>
<dbReference type="CDD" id="cd10032">
    <property type="entry name" value="UDG-F6_HDG"/>
    <property type="match status" value="1"/>
</dbReference>
<evidence type="ECO:0000259" key="1">
    <source>
        <dbReference type="SMART" id="SM00986"/>
    </source>
</evidence>
<reference evidence="2" key="1">
    <citation type="journal article" date="2017" name="J. Clin. Microbiol.">
        <title>Finegoldia magna Isolated from Orthopedic Joint Implant-Associated Infections.</title>
        <authorList>
            <person name="Soderquist B."/>
            <person name="Bjorklund S."/>
            <person name="Hellmark B."/>
            <person name="Jensen A."/>
            <person name="Bruggemann H."/>
        </authorList>
    </citation>
    <scope>NUCLEOTIDE SEQUENCE</scope>
    <source>
        <strain evidence="2">CCUG 54800</strain>
    </source>
</reference>
<dbReference type="NCBIfam" id="TIGR04274">
    <property type="entry name" value="hypoxanDNAglyco"/>
    <property type="match status" value="1"/>
</dbReference>
<dbReference type="InterPro" id="IPR026353">
    <property type="entry name" value="Hypoxan-DNA_Glyclase"/>
</dbReference>
<protein>
    <submittedName>
        <fullName evidence="2">DNA-deoxyinosine glycosylase</fullName>
    </submittedName>
</protein>
<dbReference type="Proteomes" id="UP000215413">
    <property type="component" value="Unassembled WGS sequence"/>
</dbReference>
<proteinExistence type="predicted"/>
<gene>
    <name evidence="2" type="ORF">B9N49_01295</name>
    <name evidence="3" type="ORF">CJ208_05740</name>
</gene>
<evidence type="ECO:0000313" key="3">
    <source>
        <dbReference type="EMBL" id="PMC59882.1"/>
    </source>
</evidence>
<dbReference type="InterPro" id="IPR036895">
    <property type="entry name" value="Uracil-DNA_glycosylase-like_sf"/>
</dbReference>
<dbReference type="AlphaFoldDB" id="A0A233V957"/>
<evidence type="ECO:0000313" key="4">
    <source>
        <dbReference type="Proteomes" id="UP000215413"/>
    </source>
</evidence>
<dbReference type="EMBL" id="PNHD01000007">
    <property type="protein sequence ID" value="PMC59882.1"/>
    <property type="molecule type" value="Genomic_DNA"/>
</dbReference>